<keyword evidence="1" id="KW-1133">Transmembrane helix</keyword>
<reference evidence="2" key="1">
    <citation type="submission" date="2009-04" db="EMBL/GenBank/DDBJ databases">
        <authorList>
            <person name="Weinstock G."/>
            <person name="Sodergren E."/>
            <person name="Clifton S."/>
            <person name="Fulton L."/>
            <person name="Fulton B."/>
            <person name="Courtney L."/>
            <person name="Fronick C."/>
            <person name="Harrison M."/>
            <person name="Strong C."/>
            <person name="Farmer C."/>
            <person name="Delahaunty K."/>
            <person name="Markovic C."/>
            <person name="Hall O."/>
            <person name="Minx P."/>
            <person name="Tomlinson C."/>
            <person name="Mitreva M."/>
            <person name="Nelson J."/>
            <person name="Hou S."/>
            <person name="Wollam A."/>
            <person name="Pepin K.H."/>
            <person name="Johnson M."/>
            <person name="Bhonagiri V."/>
            <person name="Nash W.E."/>
            <person name="Warren W."/>
            <person name="Chinwalla A."/>
            <person name="Mardis E.R."/>
            <person name="Wilson R.K."/>
        </authorList>
    </citation>
    <scope>NUCLEOTIDE SEQUENCE [LARGE SCALE GENOMIC DNA]</scope>
    <source>
        <strain evidence="2">DSM 14600</strain>
    </source>
</reference>
<keyword evidence="1" id="KW-0472">Membrane</keyword>
<dbReference type="STRING" id="626523.GCWU000342_01899"/>
<feature type="transmembrane region" description="Helical" evidence="1">
    <location>
        <begin position="26"/>
        <end position="46"/>
    </location>
</feature>
<comment type="caution">
    <text evidence="2">The sequence shown here is derived from an EMBL/GenBank/DDBJ whole genome shotgun (WGS) entry which is preliminary data.</text>
</comment>
<dbReference type="EMBL" id="ACIP02000004">
    <property type="protein sequence ID" value="EEP27904.1"/>
    <property type="molecule type" value="Genomic_DNA"/>
</dbReference>
<protein>
    <submittedName>
        <fullName evidence="2">Uncharacterized protein</fullName>
    </submittedName>
</protein>
<accession>C4GD54</accession>
<gene>
    <name evidence="2" type="ORF">GCWU000342_01899</name>
</gene>
<feature type="transmembrane region" description="Helical" evidence="1">
    <location>
        <begin position="89"/>
        <end position="111"/>
    </location>
</feature>
<feature type="transmembrane region" description="Helical" evidence="1">
    <location>
        <begin position="117"/>
        <end position="136"/>
    </location>
</feature>
<dbReference type="HOGENOM" id="CLU_1509595_0_0_9"/>
<evidence type="ECO:0000313" key="3">
    <source>
        <dbReference type="Proteomes" id="UP000003494"/>
    </source>
</evidence>
<keyword evidence="3" id="KW-1185">Reference proteome</keyword>
<evidence type="ECO:0000256" key="1">
    <source>
        <dbReference type="SAM" id="Phobius"/>
    </source>
</evidence>
<dbReference type="Proteomes" id="UP000003494">
    <property type="component" value="Unassembled WGS sequence"/>
</dbReference>
<proteinExistence type="predicted"/>
<organism evidence="2 3">
    <name type="scientific">Shuttleworthella satelles DSM 14600</name>
    <dbReference type="NCBI Taxonomy" id="626523"/>
    <lineage>
        <taxon>Bacteria</taxon>
        <taxon>Bacillati</taxon>
        <taxon>Bacillota</taxon>
        <taxon>Clostridia</taxon>
        <taxon>Lachnospirales</taxon>
        <taxon>Lachnospiraceae</taxon>
        <taxon>Shuttleworthella</taxon>
    </lineage>
</organism>
<name>C4GD54_9FIRM</name>
<evidence type="ECO:0000313" key="2">
    <source>
        <dbReference type="EMBL" id="EEP27904.1"/>
    </source>
</evidence>
<sequence length="178" mass="19050">MTGFILAFGLIYECFSYGVYAPTMYLAFLIPLLGGLLPSLILWSGIKGHRRGRIGADPGEDADAGTMAGLRQKGDHGVGRAISSLTRSIWDAAVLTLTLGSLMSGVLAIYGTSNRLILAYWLAAGGLTALALFSLARDLRAKKTPDVSLSLSRAYSPNPGRADKRDPANLEYVWEQAD</sequence>
<dbReference type="AlphaFoldDB" id="C4GD54"/>
<keyword evidence="1" id="KW-0812">Transmembrane</keyword>